<dbReference type="Proteomes" id="UP000003748">
    <property type="component" value="Unassembled WGS sequence"/>
</dbReference>
<dbReference type="HOGENOM" id="CLU_2915894_0_0_0"/>
<dbReference type="GO" id="GO:0006355">
    <property type="term" value="P:regulation of DNA-templated transcription"/>
    <property type="evidence" value="ECO:0007669"/>
    <property type="project" value="InterPro"/>
</dbReference>
<gene>
    <name evidence="1" type="ORF">FUSPEROL_02052</name>
</gene>
<name>D4CX91_9FUSO</name>
<proteinExistence type="predicted"/>
<reference evidence="1 2" key="1">
    <citation type="submission" date="2010-02" db="EMBL/GenBank/DDBJ databases">
        <authorList>
            <person name="Weinstock G."/>
            <person name="Sodergren E."/>
            <person name="Clifton S."/>
            <person name="Fulton L."/>
            <person name="Fulton B."/>
            <person name="Courtney L."/>
            <person name="Fronick C."/>
            <person name="Harrison M."/>
            <person name="Strong C."/>
            <person name="Farmer C."/>
            <person name="Delahaunty K."/>
            <person name="Markovic C."/>
            <person name="Hall O."/>
            <person name="Minx P."/>
            <person name="Tomlinson C."/>
            <person name="Mitreva M."/>
            <person name="Nelson J."/>
            <person name="Hou S."/>
            <person name="Wollam A."/>
            <person name="Pepin K.H."/>
            <person name="Johnson M."/>
            <person name="Bhonagiri V."/>
            <person name="Zhang X."/>
            <person name="Suruliraj S."/>
            <person name="Warren W."/>
            <person name="Chinwalla A."/>
            <person name="Mardis E.R."/>
            <person name="Wilson R.K."/>
        </authorList>
    </citation>
    <scope>NUCLEOTIDE SEQUENCE [LARGE SCALE GENOMIC DNA]</scope>
    <source>
        <strain evidence="1 2">ATCC 33693</strain>
    </source>
</reference>
<dbReference type="STRING" id="546275.FUSPEROL_02052"/>
<organism evidence="1 2">
    <name type="scientific">Fusobacterium periodonticum ATCC 33693</name>
    <dbReference type="NCBI Taxonomy" id="546275"/>
    <lineage>
        <taxon>Bacteria</taxon>
        <taxon>Fusobacteriati</taxon>
        <taxon>Fusobacteriota</taxon>
        <taxon>Fusobacteriia</taxon>
        <taxon>Fusobacteriales</taxon>
        <taxon>Fusobacteriaceae</taxon>
        <taxon>Fusobacterium</taxon>
    </lineage>
</organism>
<dbReference type="AlphaFoldDB" id="D4CX91"/>
<sequence>MFTLPKKREKRVAGRLTEVVRVRYSTLEYIDEMVEESGLSRQEIIDRAIRYAYDDLEWEEE</sequence>
<evidence type="ECO:0000313" key="1">
    <source>
        <dbReference type="EMBL" id="EFE86011.1"/>
    </source>
</evidence>
<accession>D4CX91</accession>
<dbReference type="RefSeq" id="WP_005974694.1">
    <property type="nucleotide sequence ID" value="NZ_GG665898.1"/>
</dbReference>
<dbReference type="EMBL" id="ACJY01000099">
    <property type="protein sequence ID" value="EFE86011.1"/>
    <property type="molecule type" value="Genomic_DNA"/>
</dbReference>
<dbReference type="GeneID" id="78420235"/>
<comment type="caution">
    <text evidence="1">The sequence shown here is derived from an EMBL/GenBank/DDBJ whole genome shotgun (WGS) entry which is preliminary data.</text>
</comment>
<protein>
    <submittedName>
        <fullName evidence="1">Uncharacterized protein</fullName>
    </submittedName>
</protein>
<evidence type="ECO:0000313" key="2">
    <source>
        <dbReference type="Proteomes" id="UP000003748"/>
    </source>
</evidence>